<dbReference type="Pfam" id="PF25310">
    <property type="entry name" value="VG15"/>
    <property type="match status" value="1"/>
</dbReference>
<accession>A0A8S5P5R2</accession>
<evidence type="ECO:0000313" key="1">
    <source>
        <dbReference type="EMBL" id="DAE01777.1"/>
    </source>
</evidence>
<dbReference type="EMBL" id="BK015331">
    <property type="protein sequence ID" value="DAE01777.1"/>
    <property type="molecule type" value="Genomic_DNA"/>
</dbReference>
<sequence>MQITANAWNEYITRLSRLNQKAGQLMREYIDTHGTESTDDLIAYAYGLVTKYGEGSAELACQMYDALAEAANAGVPAAEPAEPADYGEVARMVNATKNQNPANLPNGVSRLVKRAGADTTLKNAVRDGAEWAWVPHGDTCPFCITLASNGWQKASSKVLKGGHAEHIHANCDCEFAIRFDHNTTVAGYDPEKYLKQYRDAGGDINKMRRVNYAANKERINAQKRAAYAERQKYLISAAERGKGPITKITDSVINDFPAVKVDWFTEDQNKQFRSLHKELLQTSRDKNNCFETAFIVSGDLSRKTIVFGDETTISIPPLSTGLNSWILHNHPRNSSFSIEDIAAVTIPGYQGITIAKNNGGLEILTKSPNCDNIRLQNDVRRFLIRKPNKISDSDAQKMISKWVEKGWAKWLIVEKQK</sequence>
<reference evidence="1" key="1">
    <citation type="journal article" date="2021" name="Proc. Natl. Acad. Sci. U.S.A.">
        <title>A Catalog of Tens of Thousands of Viruses from Human Metagenomes Reveals Hidden Associations with Chronic Diseases.</title>
        <authorList>
            <person name="Tisza M.J."/>
            <person name="Buck C.B."/>
        </authorList>
    </citation>
    <scope>NUCLEOTIDE SEQUENCE</scope>
    <source>
        <strain evidence="1">CtQkH10</strain>
    </source>
</reference>
<organism evidence="1">
    <name type="scientific">Siphoviridae sp. ctQkH10</name>
    <dbReference type="NCBI Taxonomy" id="2825494"/>
    <lineage>
        <taxon>Viruses</taxon>
        <taxon>Duplodnaviria</taxon>
        <taxon>Heunggongvirae</taxon>
        <taxon>Uroviricota</taxon>
        <taxon>Caudoviricetes</taxon>
    </lineage>
</organism>
<dbReference type="InterPro" id="IPR057369">
    <property type="entry name" value="VG15"/>
</dbReference>
<proteinExistence type="predicted"/>
<name>A0A8S5P5R2_9CAUD</name>
<protein>
    <submittedName>
        <fullName evidence="1">Minor capsid protein 2</fullName>
    </submittedName>
</protein>